<keyword evidence="1" id="KW-0812">Transmembrane</keyword>
<dbReference type="Proteomes" id="UP001162483">
    <property type="component" value="Unassembled WGS sequence"/>
</dbReference>
<dbReference type="EMBL" id="CATNWA010014407">
    <property type="protein sequence ID" value="CAI9571488.1"/>
    <property type="molecule type" value="Genomic_DNA"/>
</dbReference>
<comment type="caution">
    <text evidence="2">The sequence shown here is derived from an EMBL/GenBank/DDBJ whole genome shotgun (WGS) entry which is preliminary data.</text>
</comment>
<sequence length="43" mass="4734">MQYYGAVSVCFIVSTLLCMAVVCTAMRSSVHELTGRRTVSFTN</sequence>
<feature type="transmembrane region" description="Helical" evidence="1">
    <location>
        <begin position="6"/>
        <end position="26"/>
    </location>
</feature>
<evidence type="ECO:0000313" key="2">
    <source>
        <dbReference type="EMBL" id="CAI9571488.1"/>
    </source>
</evidence>
<organism evidence="2 3">
    <name type="scientific">Staurois parvus</name>
    <dbReference type="NCBI Taxonomy" id="386267"/>
    <lineage>
        <taxon>Eukaryota</taxon>
        <taxon>Metazoa</taxon>
        <taxon>Chordata</taxon>
        <taxon>Craniata</taxon>
        <taxon>Vertebrata</taxon>
        <taxon>Euteleostomi</taxon>
        <taxon>Amphibia</taxon>
        <taxon>Batrachia</taxon>
        <taxon>Anura</taxon>
        <taxon>Neobatrachia</taxon>
        <taxon>Ranoidea</taxon>
        <taxon>Ranidae</taxon>
        <taxon>Staurois</taxon>
    </lineage>
</organism>
<name>A0ABN9DJA2_9NEOB</name>
<accession>A0ABN9DJA2</accession>
<keyword evidence="3" id="KW-1185">Reference proteome</keyword>
<protein>
    <submittedName>
        <fullName evidence="2">Uncharacterized protein</fullName>
    </submittedName>
</protein>
<keyword evidence="1" id="KW-0472">Membrane</keyword>
<feature type="non-terminal residue" evidence="2">
    <location>
        <position position="43"/>
    </location>
</feature>
<evidence type="ECO:0000313" key="3">
    <source>
        <dbReference type="Proteomes" id="UP001162483"/>
    </source>
</evidence>
<evidence type="ECO:0000256" key="1">
    <source>
        <dbReference type="SAM" id="Phobius"/>
    </source>
</evidence>
<keyword evidence="1" id="KW-1133">Transmembrane helix</keyword>
<gene>
    <name evidence="2" type="ORF">SPARVUS_LOCUS7253278</name>
</gene>
<reference evidence="2" key="1">
    <citation type="submission" date="2023-05" db="EMBL/GenBank/DDBJ databases">
        <authorList>
            <person name="Stuckert A."/>
        </authorList>
    </citation>
    <scope>NUCLEOTIDE SEQUENCE</scope>
</reference>
<proteinExistence type="predicted"/>